<dbReference type="Gene3D" id="1.25.40.540">
    <property type="entry name" value="TAP42-like family"/>
    <property type="match status" value="1"/>
</dbReference>
<dbReference type="STRING" id="322104.A3GGA4"/>
<feature type="region of interest" description="Disordered" evidence="1">
    <location>
        <begin position="303"/>
        <end position="347"/>
    </location>
</feature>
<dbReference type="InterPro" id="IPR038511">
    <property type="entry name" value="TAP42/TAP46-like_sf"/>
</dbReference>
<dbReference type="Pfam" id="PF04177">
    <property type="entry name" value="TAP42"/>
    <property type="match status" value="1"/>
</dbReference>
<evidence type="ECO:0000313" key="2">
    <source>
        <dbReference type="EMBL" id="EAZ63486.2"/>
    </source>
</evidence>
<dbReference type="RefSeq" id="XP_001387509.2">
    <property type="nucleotide sequence ID" value="XM_001387472.1"/>
</dbReference>
<organism evidence="2 3">
    <name type="scientific">Scheffersomyces stipitis (strain ATCC 58785 / CBS 6054 / NBRC 10063 / NRRL Y-11545)</name>
    <name type="common">Yeast</name>
    <name type="synonym">Pichia stipitis</name>
    <dbReference type="NCBI Taxonomy" id="322104"/>
    <lineage>
        <taxon>Eukaryota</taxon>
        <taxon>Fungi</taxon>
        <taxon>Dikarya</taxon>
        <taxon>Ascomycota</taxon>
        <taxon>Saccharomycotina</taxon>
        <taxon>Pichiomycetes</taxon>
        <taxon>Debaryomycetaceae</taxon>
        <taxon>Scheffersomyces</taxon>
    </lineage>
</organism>
<protein>
    <submittedName>
        <fullName evidence="2">Protein phosphatase 2A-associated protein</fullName>
    </submittedName>
</protein>
<reference evidence="2 3" key="1">
    <citation type="journal article" date="2007" name="Nat. Biotechnol.">
        <title>Genome sequence of the lignocellulose-bioconverting and xylose-fermenting yeast Pichia stipitis.</title>
        <authorList>
            <person name="Jeffries T.W."/>
            <person name="Grigoriev I.V."/>
            <person name="Grimwood J."/>
            <person name="Laplaza J.M."/>
            <person name="Aerts A."/>
            <person name="Salamov A."/>
            <person name="Schmutz J."/>
            <person name="Lindquist E."/>
            <person name="Dehal P."/>
            <person name="Shapiro H."/>
            <person name="Jin Y.S."/>
            <person name="Passoth V."/>
            <person name="Richardson P.M."/>
        </authorList>
    </citation>
    <scope>NUCLEOTIDE SEQUENCE [LARGE SCALE GENOMIC DNA]</scope>
    <source>
        <strain evidence="3">ATCC 58785 / CBS 6054 / NBRC 10063 / NRRL Y-11545</strain>
    </source>
</reference>
<dbReference type="OrthoDB" id="10261753at2759"/>
<proteinExistence type="predicted"/>
<dbReference type="OMA" id="EYELCEA"/>
<evidence type="ECO:0000256" key="1">
    <source>
        <dbReference type="SAM" id="MobiDB-lite"/>
    </source>
</evidence>
<dbReference type="KEGG" id="pic:PICST_38254"/>
<dbReference type="PANTHER" id="PTHR10933">
    <property type="entry name" value="IMMUNOGLOBULIN-BINDING PROTEIN 1"/>
    <property type="match status" value="1"/>
</dbReference>
<gene>
    <name evidence="2" type="primary">TAP42</name>
    <name evidence="2" type="ORF">PICST_38254</name>
</gene>
<dbReference type="GO" id="GO:0005829">
    <property type="term" value="C:cytosol"/>
    <property type="evidence" value="ECO:0007669"/>
    <property type="project" value="TreeGrafter"/>
</dbReference>
<dbReference type="GeneID" id="4851303"/>
<feature type="non-terminal residue" evidence="2">
    <location>
        <position position="1"/>
    </location>
</feature>
<accession>A3GGA4</accession>
<feature type="region of interest" description="Disordered" evidence="1">
    <location>
        <begin position="212"/>
        <end position="236"/>
    </location>
</feature>
<keyword evidence="3" id="KW-1185">Reference proteome</keyword>
<dbReference type="GO" id="GO:0035303">
    <property type="term" value="P:regulation of dephosphorylation"/>
    <property type="evidence" value="ECO:0007669"/>
    <property type="project" value="TreeGrafter"/>
</dbReference>
<feature type="compositionally biased region" description="Basic and acidic residues" evidence="1">
    <location>
        <begin position="221"/>
        <end position="232"/>
    </location>
</feature>
<dbReference type="InParanoid" id="A3GGA4"/>
<dbReference type="InterPro" id="IPR007304">
    <property type="entry name" value="TAP46-like"/>
</dbReference>
<feature type="compositionally biased region" description="Basic and acidic residues" evidence="1">
    <location>
        <begin position="323"/>
        <end position="336"/>
    </location>
</feature>
<dbReference type="AlphaFoldDB" id="A3GGA4"/>
<dbReference type="HOGENOM" id="CLU_041824_2_0_1"/>
<dbReference type="PANTHER" id="PTHR10933:SF9">
    <property type="entry name" value="IMMUNOGLOBULIN-BINDING PROTEIN 1"/>
    <property type="match status" value="1"/>
</dbReference>
<sequence>RKDSIKFQSKLQSIIHQFRVILAITNQLALFSDNETIEEVNTKHLPFLSVNYYLGTLYLDAISDPKAAQAGNVDPIEFRTGNLETAKTSLISFLVQAQQYGALSKSQSDQINGFKDTFNPTLAELVPSNPAERRQIKIDNHRLEKQLNEKLSILNEFYDADDDDDDNGIEFGRFDDDTVRAIYTDQVTLFVLNSFSLLESIIMELKVLQNRPTSSAQSVEQDQREKPNKDNDYGFTTRLESLPNQKKGISDLISKQGKILQPFTITSSRQQMRDKVFGTGQVLPSMTVEEYLDYELANGKMMKEEVKDKNKEDDDTEDSDEELEKRRWDDWKDDNPKGSGNMKANIG</sequence>
<comment type="caution">
    <text evidence="2">The sequence shown here is derived from an EMBL/GenBank/DDBJ whole genome shotgun (WGS) entry which is preliminary data.</text>
</comment>
<dbReference type="eggNOG" id="KOG2830">
    <property type="taxonomic scope" value="Eukaryota"/>
</dbReference>
<dbReference type="Proteomes" id="UP000002258">
    <property type="component" value="Chromosome 1"/>
</dbReference>
<dbReference type="GO" id="GO:0051721">
    <property type="term" value="F:protein phosphatase 2A binding"/>
    <property type="evidence" value="ECO:0007669"/>
    <property type="project" value="TreeGrafter"/>
</dbReference>
<feature type="compositionally biased region" description="Acidic residues" evidence="1">
    <location>
        <begin position="313"/>
        <end position="322"/>
    </location>
</feature>
<name>A3GGA4_PICST</name>
<dbReference type="EMBL" id="AAVQ01000001">
    <property type="protein sequence ID" value="EAZ63486.2"/>
    <property type="molecule type" value="Genomic_DNA"/>
</dbReference>
<dbReference type="GO" id="GO:0009966">
    <property type="term" value="P:regulation of signal transduction"/>
    <property type="evidence" value="ECO:0007669"/>
    <property type="project" value="InterPro"/>
</dbReference>
<feature type="compositionally biased region" description="Basic and acidic residues" evidence="1">
    <location>
        <begin position="303"/>
        <end position="312"/>
    </location>
</feature>
<evidence type="ECO:0000313" key="3">
    <source>
        <dbReference type="Proteomes" id="UP000002258"/>
    </source>
</evidence>
<dbReference type="FunCoup" id="A3GGA4">
    <property type="interactions" value="666"/>
</dbReference>